<sequence length="67" mass="7179">MGAHKASTIRPNITFLAGISIIDPMRLPKSLSLIAVSLPKTAILTFSFLRFKAIPLTPLTNSTISLA</sequence>
<organism evidence="1">
    <name type="scientific">Cucumis melo</name>
    <name type="common">Muskmelon</name>
    <dbReference type="NCBI Taxonomy" id="3656"/>
    <lineage>
        <taxon>Eukaryota</taxon>
        <taxon>Viridiplantae</taxon>
        <taxon>Streptophyta</taxon>
        <taxon>Embryophyta</taxon>
        <taxon>Tracheophyta</taxon>
        <taxon>Spermatophyta</taxon>
        <taxon>Magnoliopsida</taxon>
        <taxon>eudicotyledons</taxon>
        <taxon>Gunneridae</taxon>
        <taxon>Pentapetalae</taxon>
        <taxon>rosids</taxon>
        <taxon>fabids</taxon>
        <taxon>Cucurbitales</taxon>
        <taxon>Cucurbitaceae</taxon>
        <taxon>Benincaseae</taxon>
        <taxon>Cucumis</taxon>
    </lineage>
</organism>
<name>A0A9I9ELF3_CUCME</name>
<accession>A0A9I9ELF3</accession>
<dbReference type="Gramene" id="MELO3C035429.2.1">
    <property type="protein sequence ID" value="MELO3C035429.2.1"/>
    <property type="gene ID" value="MELO3C035429.2"/>
</dbReference>
<protein>
    <submittedName>
        <fullName evidence="1">Uncharacterized protein</fullName>
    </submittedName>
</protein>
<evidence type="ECO:0000313" key="1">
    <source>
        <dbReference type="EnsemblPlants" id="MELO3C035429.2.1"/>
    </source>
</evidence>
<reference evidence="1" key="1">
    <citation type="submission" date="2023-03" db="UniProtKB">
        <authorList>
            <consortium name="EnsemblPlants"/>
        </authorList>
    </citation>
    <scope>IDENTIFICATION</scope>
</reference>
<dbReference type="AlphaFoldDB" id="A0A9I9ELF3"/>
<dbReference type="EnsemblPlants" id="MELO3C035429.2.1">
    <property type="protein sequence ID" value="MELO3C035429.2.1"/>
    <property type="gene ID" value="MELO3C035429.2"/>
</dbReference>
<proteinExistence type="predicted"/>